<dbReference type="Proteomes" id="UP001152888">
    <property type="component" value="Unassembled WGS sequence"/>
</dbReference>
<dbReference type="EMBL" id="CAKOFQ010007537">
    <property type="protein sequence ID" value="CAH2003309.1"/>
    <property type="molecule type" value="Genomic_DNA"/>
</dbReference>
<evidence type="ECO:0000313" key="4">
    <source>
        <dbReference type="Proteomes" id="UP001152888"/>
    </source>
</evidence>
<evidence type="ECO:0000256" key="1">
    <source>
        <dbReference type="SAM" id="MobiDB-lite"/>
    </source>
</evidence>
<evidence type="ECO:0000313" key="3">
    <source>
        <dbReference type="EMBL" id="CAH2003309.1"/>
    </source>
</evidence>
<dbReference type="PANTHER" id="PTHR21505:SF15">
    <property type="entry name" value="RE18252P"/>
    <property type="match status" value="1"/>
</dbReference>
<organism evidence="3 4">
    <name type="scientific">Acanthoscelides obtectus</name>
    <name type="common">Bean weevil</name>
    <name type="synonym">Bruchus obtectus</name>
    <dbReference type="NCBI Taxonomy" id="200917"/>
    <lineage>
        <taxon>Eukaryota</taxon>
        <taxon>Metazoa</taxon>
        <taxon>Ecdysozoa</taxon>
        <taxon>Arthropoda</taxon>
        <taxon>Hexapoda</taxon>
        <taxon>Insecta</taxon>
        <taxon>Pterygota</taxon>
        <taxon>Neoptera</taxon>
        <taxon>Endopterygota</taxon>
        <taxon>Coleoptera</taxon>
        <taxon>Polyphaga</taxon>
        <taxon>Cucujiformia</taxon>
        <taxon>Chrysomeloidea</taxon>
        <taxon>Chrysomelidae</taxon>
        <taxon>Bruchinae</taxon>
        <taxon>Bruchini</taxon>
        <taxon>Acanthoscelides</taxon>
    </lineage>
</organism>
<evidence type="ECO:0000259" key="2">
    <source>
        <dbReference type="Pfam" id="PF10545"/>
    </source>
</evidence>
<dbReference type="AlphaFoldDB" id="A0A9P0M1Y1"/>
<name>A0A9P0M1Y1_ACAOB</name>
<feature type="compositionally biased region" description="Polar residues" evidence="1">
    <location>
        <begin position="240"/>
        <end position="269"/>
    </location>
</feature>
<accession>A0A9P0M1Y1</accession>
<reference evidence="3" key="1">
    <citation type="submission" date="2022-03" db="EMBL/GenBank/DDBJ databases">
        <authorList>
            <person name="Sayadi A."/>
        </authorList>
    </citation>
    <scope>NUCLEOTIDE SEQUENCE</scope>
</reference>
<gene>
    <name evidence="3" type="ORF">ACAOBT_LOCUS27338</name>
</gene>
<comment type="caution">
    <text evidence="3">The sequence shown here is derived from an EMBL/GenBank/DDBJ whole genome shotgun (WGS) entry which is preliminary data.</text>
</comment>
<feature type="region of interest" description="Disordered" evidence="1">
    <location>
        <begin position="240"/>
        <end position="280"/>
    </location>
</feature>
<dbReference type="InterPro" id="IPR006578">
    <property type="entry name" value="MADF-dom"/>
</dbReference>
<feature type="domain" description="MADF" evidence="2">
    <location>
        <begin position="2"/>
        <end position="63"/>
    </location>
</feature>
<dbReference type="Pfam" id="PF10545">
    <property type="entry name" value="MADF_DNA_bdg"/>
    <property type="match status" value="1"/>
</dbReference>
<proteinExistence type="predicted"/>
<dbReference type="OrthoDB" id="8115787at2759"/>
<dbReference type="PANTHER" id="PTHR21505">
    <property type="entry name" value="MADF DOMAIN-CONTAINING PROTEIN-RELATED"/>
    <property type="match status" value="1"/>
</dbReference>
<protein>
    <recommendedName>
        <fullName evidence="2">MADF domain-containing protein</fullName>
    </recommendedName>
</protein>
<keyword evidence="4" id="KW-1185">Reference proteome</keyword>
<sequence>MDAWNDISKIMKGDTGEVKKKMESLLTSFRRERQKQDSSFKTGSGTDTIFKSSWFAFKEMLFLMDKFIPKDTKNTEEMIRPRNQYQEEEEEKEVEEDMANNDIAIDEINNDTQVTEVQERITLKRKSNFISPKRVKRVPSVASVNQGATSAISRGQEAYQILQETLASKKTRDGSTIFGEHVAAKHRKYSAHTQSEVEHLIGDILYKADKGLYEPHVSSISSISHKQYYLSQPNQQIYTSITPSTTPNSYNQYASDTQSISTPLPSPSESDGPLNENESFLSATPSNLTLQETDNPKTPIIRFINAFTDSL</sequence>